<proteinExistence type="predicted"/>
<reference evidence="2" key="1">
    <citation type="journal article" date="2019" name="Int. J. Syst. Evol. Microbiol.">
        <title>The Global Catalogue of Microorganisms (GCM) 10K type strain sequencing project: providing services to taxonomists for standard genome sequencing and annotation.</title>
        <authorList>
            <consortium name="The Broad Institute Genomics Platform"/>
            <consortium name="The Broad Institute Genome Sequencing Center for Infectious Disease"/>
            <person name="Wu L."/>
            <person name="Ma J."/>
        </authorList>
    </citation>
    <scope>NUCLEOTIDE SEQUENCE [LARGE SCALE GENOMIC DNA]</scope>
    <source>
        <strain evidence="2">JCM 10411</strain>
    </source>
</reference>
<dbReference type="Proteomes" id="UP001596180">
    <property type="component" value="Unassembled WGS sequence"/>
</dbReference>
<organism evidence="1 2">
    <name type="scientific">Streptomyces chlorus</name>
    <dbReference type="NCBI Taxonomy" id="887452"/>
    <lineage>
        <taxon>Bacteria</taxon>
        <taxon>Bacillati</taxon>
        <taxon>Actinomycetota</taxon>
        <taxon>Actinomycetes</taxon>
        <taxon>Kitasatosporales</taxon>
        <taxon>Streptomycetaceae</taxon>
        <taxon>Streptomyces</taxon>
    </lineage>
</organism>
<accession>A0ABW1E600</accession>
<dbReference type="EMBL" id="JBHSOA010000099">
    <property type="protein sequence ID" value="MFC5856287.1"/>
    <property type="molecule type" value="Genomic_DNA"/>
</dbReference>
<evidence type="ECO:0000313" key="1">
    <source>
        <dbReference type="EMBL" id="MFC5856287.1"/>
    </source>
</evidence>
<sequence>MHPDVQDDDVLTALRMAEAATRPLPDSLRNERQSRRVRAMLHRTLFTGR</sequence>
<protein>
    <submittedName>
        <fullName evidence="1">Uncharacterized protein</fullName>
    </submittedName>
</protein>
<comment type="caution">
    <text evidence="1">The sequence shown here is derived from an EMBL/GenBank/DDBJ whole genome shotgun (WGS) entry which is preliminary data.</text>
</comment>
<evidence type="ECO:0000313" key="2">
    <source>
        <dbReference type="Proteomes" id="UP001596180"/>
    </source>
</evidence>
<gene>
    <name evidence="1" type="ORF">ACFPZI_32340</name>
</gene>
<name>A0ABW1E600_9ACTN</name>
<keyword evidence="2" id="KW-1185">Reference proteome</keyword>
<dbReference type="RefSeq" id="WP_381370736.1">
    <property type="nucleotide sequence ID" value="NZ_JBHSOA010000099.1"/>
</dbReference>